<keyword evidence="1" id="KW-0175">Coiled coil</keyword>
<dbReference type="PATRIC" id="fig|13690.10.peg.3759"/>
<dbReference type="eggNOG" id="ENOG5031FTB">
    <property type="taxonomic scope" value="Bacteria"/>
</dbReference>
<accession>A0A084EGT0</accession>
<dbReference type="EMBL" id="JGVR01000024">
    <property type="protein sequence ID" value="KEZ17172.1"/>
    <property type="molecule type" value="Genomic_DNA"/>
</dbReference>
<gene>
    <name evidence="2" type="ORF">CP98_03670</name>
</gene>
<proteinExistence type="predicted"/>
<dbReference type="RefSeq" id="WP_037521404.1">
    <property type="nucleotide sequence ID" value="NZ_JGVR01000024.1"/>
</dbReference>
<evidence type="ECO:0000313" key="3">
    <source>
        <dbReference type="Proteomes" id="UP000028534"/>
    </source>
</evidence>
<reference evidence="2 3" key="1">
    <citation type="submission" date="2014-03" db="EMBL/GenBank/DDBJ databases">
        <title>Genome sequence of Sphingobium yanoikuyae B1.</title>
        <authorList>
            <person name="Gan H.M."/>
            <person name="Gan H.Y."/>
            <person name="Savka M.A."/>
        </authorList>
    </citation>
    <scope>NUCLEOTIDE SEQUENCE [LARGE SCALE GENOMIC DNA]</scope>
    <source>
        <strain evidence="2 3">B1</strain>
    </source>
</reference>
<name>A0A084EGT0_SPHYA</name>
<evidence type="ECO:0000313" key="2">
    <source>
        <dbReference type="EMBL" id="KEZ17172.1"/>
    </source>
</evidence>
<protein>
    <submittedName>
        <fullName evidence="2">Uncharacterized protein</fullName>
    </submittedName>
</protein>
<comment type="caution">
    <text evidence="2">The sequence shown here is derived from an EMBL/GenBank/DDBJ whole genome shotgun (WGS) entry which is preliminary data.</text>
</comment>
<organism evidence="2 3">
    <name type="scientific">Sphingobium yanoikuyae</name>
    <name type="common">Sphingomonas yanoikuyae</name>
    <dbReference type="NCBI Taxonomy" id="13690"/>
    <lineage>
        <taxon>Bacteria</taxon>
        <taxon>Pseudomonadati</taxon>
        <taxon>Pseudomonadota</taxon>
        <taxon>Alphaproteobacteria</taxon>
        <taxon>Sphingomonadales</taxon>
        <taxon>Sphingomonadaceae</taxon>
        <taxon>Sphingobium</taxon>
    </lineage>
</organism>
<dbReference type="Proteomes" id="UP000028534">
    <property type="component" value="Unassembled WGS sequence"/>
</dbReference>
<evidence type="ECO:0000256" key="1">
    <source>
        <dbReference type="SAM" id="Coils"/>
    </source>
</evidence>
<sequence length="105" mass="10999">MKSFTNHTAGPKGVNIVGGSTVWIDPGQTVEIDPKTIDGKVPDLGKAPDASADVDDGAVEALTAQIADLTKQVEALTTERDGLAKDKEDLTKQVEALTKPADTKK</sequence>
<feature type="coiled-coil region" evidence="1">
    <location>
        <begin position="59"/>
        <end position="93"/>
    </location>
</feature>
<dbReference type="AlphaFoldDB" id="A0A084EGT0"/>